<dbReference type="PANTHER" id="PTHR10963:SF55">
    <property type="entry name" value="GLYCOSIDE HYDROLASE FAMILY 16 PROTEIN"/>
    <property type="match status" value="1"/>
</dbReference>
<evidence type="ECO:0000256" key="1">
    <source>
        <dbReference type="ARBA" id="ARBA00006865"/>
    </source>
</evidence>
<protein>
    <submittedName>
        <fullName evidence="4">Family 16 glycosylhydrolase</fullName>
    </submittedName>
</protein>
<dbReference type="RefSeq" id="WP_200266645.1">
    <property type="nucleotide sequence ID" value="NZ_JAENIJ010000001.1"/>
</dbReference>
<evidence type="ECO:0000256" key="2">
    <source>
        <dbReference type="SAM" id="SignalP"/>
    </source>
</evidence>
<comment type="similarity">
    <text evidence="1">Belongs to the glycosyl hydrolase 16 family.</text>
</comment>
<accession>A0A934S4B1</accession>
<dbReference type="PANTHER" id="PTHR10963">
    <property type="entry name" value="GLYCOSYL HYDROLASE-RELATED"/>
    <property type="match status" value="1"/>
</dbReference>
<evidence type="ECO:0000313" key="4">
    <source>
        <dbReference type="EMBL" id="MBK1880950.1"/>
    </source>
</evidence>
<dbReference type="SUPFAM" id="SSF49899">
    <property type="entry name" value="Concanavalin A-like lectins/glucanases"/>
    <property type="match status" value="1"/>
</dbReference>
<dbReference type="GO" id="GO:0004553">
    <property type="term" value="F:hydrolase activity, hydrolyzing O-glycosyl compounds"/>
    <property type="evidence" value="ECO:0007669"/>
    <property type="project" value="InterPro"/>
</dbReference>
<feature type="chain" id="PRO_5037956940" evidence="2">
    <location>
        <begin position="26"/>
        <end position="639"/>
    </location>
</feature>
<keyword evidence="2" id="KW-0732">Signal</keyword>
<dbReference type="InterPro" id="IPR050546">
    <property type="entry name" value="Glycosyl_Hydrlase_16"/>
</dbReference>
<organism evidence="4 5">
    <name type="scientific">Luteolibacter pohnpeiensis</name>
    <dbReference type="NCBI Taxonomy" id="454153"/>
    <lineage>
        <taxon>Bacteria</taxon>
        <taxon>Pseudomonadati</taxon>
        <taxon>Verrucomicrobiota</taxon>
        <taxon>Verrucomicrobiia</taxon>
        <taxon>Verrucomicrobiales</taxon>
        <taxon>Verrucomicrobiaceae</taxon>
        <taxon>Luteolibacter</taxon>
    </lineage>
</organism>
<evidence type="ECO:0000259" key="3">
    <source>
        <dbReference type="PROSITE" id="PS51762"/>
    </source>
</evidence>
<evidence type="ECO:0000313" key="5">
    <source>
        <dbReference type="Proteomes" id="UP000603141"/>
    </source>
</evidence>
<dbReference type="Proteomes" id="UP000603141">
    <property type="component" value="Unassembled WGS sequence"/>
</dbReference>
<dbReference type="Pfam" id="PF00722">
    <property type="entry name" value="Glyco_hydro_16"/>
    <property type="match status" value="1"/>
</dbReference>
<dbReference type="InterPro" id="IPR013320">
    <property type="entry name" value="ConA-like_dom_sf"/>
</dbReference>
<dbReference type="AlphaFoldDB" id="A0A934S4B1"/>
<dbReference type="InterPro" id="IPR000757">
    <property type="entry name" value="Beta-glucanase-like"/>
</dbReference>
<proteinExistence type="inferred from homology"/>
<sequence length="639" mass="70578">MVKSICRRICSIFPILVISVHLASAQSDEYTEFNYGQDTGGENWIQSIRVSSPAYRSEIRGDVPIQFKASGMEHASAFCWQQPTSQFPNPWGHDQNLSPDGIRLDAGGNGSFVFRADQFPNGPINIRIMAENAAGKRDVCELQLFNTGGVKWNQGIPNNIPDPALGMELIFADDFDQSPSISNDGRNATYMAHKPRFGDFSGWPFSDDLEDGEPFSQTGTWLKIAARKDSRSPQGRTGLIASVNMDGKGIWAKAPCYLECRFTAQSAIGTWPAFWTITHLDPGTRGDELDIVEAYGGVGKGNPNHPGYSIVGHFWGQFNADGSKKEHPNTVAKIMELGGKSYWSTTFHTYGCKIDLQDTIYYFDNIEVFRHPTGEISKQYPHCFLINYAIGGISGWKIDLSRYQEGSDMWIDYVRVFAKNPVPDYTMAPPGTIPGLITQAIGLNFSVNDDESTILKSTDLTGEPMVSQRNWNNLTGAKGSVDHAIDDQGQPTPTKLEWKVPAGDNDWRSKTGRDWGFKNENLKLQKGYIQAGGTLTIQNIPYKKYQVYVYLGADDNGGKGKVTLTSNSSSSKTSKDCYYQLGWVDGRFSQSGGISPEQATIGNFVIFPDNTSKDIQIDWRGDLEGGWTGVTGLQIIAIP</sequence>
<comment type="caution">
    <text evidence="4">The sequence shown here is derived from an EMBL/GenBank/DDBJ whole genome shotgun (WGS) entry which is preliminary data.</text>
</comment>
<dbReference type="PROSITE" id="PS51762">
    <property type="entry name" value="GH16_2"/>
    <property type="match status" value="1"/>
</dbReference>
<reference evidence="4" key="1">
    <citation type="submission" date="2021-01" db="EMBL/GenBank/DDBJ databases">
        <title>Modified the classification status of verrucomicrobia.</title>
        <authorList>
            <person name="Feng X."/>
        </authorList>
    </citation>
    <scope>NUCLEOTIDE SEQUENCE</scope>
    <source>
        <strain evidence="4">KCTC 22041</strain>
    </source>
</reference>
<dbReference type="GO" id="GO:0005975">
    <property type="term" value="P:carbohydrate metabolic process"/>
    <property type="evidence" value="ECO:0007669"/>
    <property type="project" value="InterPro"/>
</dbReference>
<feature type="domain" description="GH16" evidence="3">
    <location>
        <begin position="155"/>
        <end position="422"/>
    </location>
</feature>
<keyword evidence="5" id="KW-1185">Reference proteome</keyword>
<feature type="signal peptide" evidence="2">
    <location>
        <begin position="1"/>
        <end position="25"/>
    </location>
</feature>
<gene>
    <name evidence="4" type="ORF">JIN85_00905</name>
</gene>
<dbReference type="EMBL" id="JAENIJ010000001">
    <property type="protein sequence ID" value="MBK1880950.1"/>
    <property type="molecule type" value="Genomic_DNA"/>
</dbReference>
<dbReference type="Gene3D" id="2.60.120.200">
    <property type="match status" value="1"/>
</dbReference>
<name>A0A934S4B1_9BACT</name>